<evidence type="ECO:0000256" key="1">
    <source>
        <dbReference type="ARBA" id="ARBA00010605"/>
    </source>
</evidence>
<feature type="domain" description="Large ribosomal subunit protein bL9 C-terminal" evidence="9">
    <location>
        <begin position="64"/>
        <end position="145"/>
    </location>
</feature>
<dbReference type="InterPro" id="IPR009027">
    <property type="entry name" value="Ribosomal_bL9/RNase_H1_N"/>
</dbReference>
<dbReference type="InterPro" id="IPR000244">
    <property type="entry name" value="Ribosomal_bL9"/>
</dbReference>
<dbReference type="InterPro" id="IPR020070">
    <property type="entry name" value="Ribosomal_bL9_N"/>
</dbReference>
<accession>A0A0G0MLY3</accession>
<evidence type="ECO:0000256" key="3">
    <source>
        <dbReference type="ARBA" id="ARBA00022884"/>
    </source>
</evidence>
<dbReference type="InterPro" id="IPR036791">
    <property type="entry name" value="Ribosomal_bL9_C_sf"/>
</dbReference>
<dbReference type="Pfam" id="PF03948">
    <property type="entry name" value="Ribosomal_L9_C"/>
    <property type="match status" value="1"/>
</dbReference>
<dbReference type="Gene3D" id="3.10.430.100">
    <property type="entry name" value="Ribosomal protein L9, C-terminal domain"/>
    <property type="match status" value="1"/>
</dbReference>
<dbReference type="Gene3D" id="3.40.5.10">
    <property type="entry name" value="Ribosomal protein L9, N-terminal domain"/>
    <property type="match status" value="1"/>
</dbReference>
<dbReference type="Pfam" id="PF01281">
    <property type="entry name" value="Ribosomal_L9_N"/>
    <property type="match status" value="1"/>
</dbReference>
<dbReference type="EMBL" id="LBWG01000001">
    <property type="protein sequence ID" value="KKR05079.1"/>
    <property type="molecule type" value="Genomic_DNA"/>
</dbReference>
<evidence type="ECO:0000256" key="7">
    <source>
        <dbReference type="HAMAP-Rule" id="MF_00503"/>
    </source>
</evidence>
<sequence>MKVILMKSVKDLGKEGEVVEVSDGHARNFLFPQNLAIAATAAALKQKNEKEEGQSRKMKKEIAAAGDLAASLDGFELELEEKVSEGGVLYAAVSAKTITDVLKKEGFNINPEMVVMKCPLKELGEHTVSINLPHGFEAEVRIRIEEK</sequence>
<dbReference type="HAMAP" id="MF_00503">
    <property type="entry name" value="Ribosomal_bL9"/>
    <property type="match status" value="1"/>
</dbReference>
<dbReference type="GO" id="GO:0003735">
    <property type="term" value="F:structural constituent of ribosome"/>
    <property type="evidence" value="ECO:0007669"/>
    <property type="project" value="InterPro"/>
</dbReference>
<dbReference type="GO" id="GO:0005840">
    <property type="term" value="C:ribosome"/>
    <property type="evidence" value="ECO:0007669"/>
    <property type="project" value="UniProtKB-KW"/>
</dbReference>
<evidence type="ECO:0000313" key="11">
    <source>
        <dbReference type="Proteomes" id="UP000033935"/>
    </source>
</evidence>
<comment type="caution">
    <text evidence="10">The sequence shown here is derived from an EMBL/GenBank/DDBJ whole genome shotgun (WGS) entry which is preliminary data.</text>
</comment>
<evidence type="ECO:0000313" key="10">
    <source>
        <dbReference type="EMBL" id="KKR05079.1"/>
    </source>
</evidence>
<dbReference type="GO" id="GO:1990904">
    <property type="term" value="C:ribonucleoprotein complex"/>
    <property type="evidence" value="ECO:0007669"/>
    <property type="project" value="UniProtKB-KW"/>
</dbReference>
<evidence type="ECO:0000256" key="5">
    <source>
        <dbReference type="ARBA" id="ARBA00023274"/>
    </source>
</evidence>
<dbReference type="Proteomes" id="UP000033935">
    <property type="component" value="Unassembled WGS sequence"/>
</dbReference>
<dbReference type="InterPro" id="IPR020594">
    <property type="entry name" value="Ribosomal_bL9_bac/chp"/>
</dbReference>
<keyword evidence="5 7" id="KW-0687">Ribonucleoprotein</keyword>
<keyword evidence="4 7" id="KW-0689">Ribosomal protein</keyword>
<dbReference type="AlphaFoldDB" id="A0A0G0MLY3"/>
<dbReference type="GO" id="GO:0006412">
    <property type="term" value="P:translation"/>
    <property type="evidence" value="ECO:0007669"/>
    <property type="project" value="UniProtKB-UniRule"/>
</dbReference>
<comment type="function">
    <text evidence="7">Binds to the 23S rRNA.</text>
</comment>
<dbReference type="PANTHER" id="PTHR21368">
    <property type="entry name" value="50S RIBOSOMAL PROTEIN L9"/>
    <property type="match status" value="1"/>
</dbReference>
<proteinExistence type="inferred from homology"/>
<dbReference type="InterPro" id="IPR020069">
    <property type="entry name" value="Ribosomal_bL9_C"/>
</dbReference>
<evidence type="ECO:0000256" key="2">
    <source>
        <dbReference type="ARBA" id="ARBA00022730"/>
    </source>
</evidence>
<evidence type="ECO:0000259" key="8">
    <source>
        <dbReference type="Pfam" id="PF01281"/>
    </source>
</evidence>
<comment type="similarity">
    <text evidence="1 7">Belongs to the bacterial ribosomal protein bL9 family.</text>
</comment>
<dbReference type="SUPFAM" id="SSF55653">
    <property type="entry name" value="Ribosomal protein L9 C-domain"/>
    <property type="match status" value="1"/>
</dbReference>
<evidence type="ECO:0000259" key="9">
    <source>
        <dbReference type="Pfam" id="PF03948"/>
    </source>
</evidence>
<gene>
    <name evidence="7" type="primary">rplI</name>
    <name evidence="10" type="ORF">UT30_C0001G0038</name>
</gene>
<dbReference type="NCBIfam" id="TIGR00158">
    <property type="entry name" value="L9"/>
    <property type="match status" value="1"/>
</dbReference>
<protein>
    <recommendedName>
        <fullName evidence="6 7">Large ribosomal subunit protein bL9</fullName>
    </recommendedName>
</protein>
<keyword evidence="2 7" id="KW-0699">rRNA-binding</keyword>
<organism evidence="10 11">
    <name type="scientific">Candidatus Uhrbacteria bacterium GW2011_GWF2_39_13</name>
    <dbReference type="NCBI Taxonomy" id="1618995"/>
    <lineage>
        <taxon>Bacteria</taxon>
        <taxon>Candidatus Uhriibacteriota</taxon>
    </lineage>
</organism>
<dbReference type="GO" id="GO:0019843">
    <property type="term" value="F:rRNA binding"/>
    <property type="evidence" value="ECO:0007669"/>
    <property type="project" value="UniProtKB-UniRule"/>
</dbReference>
<reference evidence="10 11" key="1">
    <citation type="journal article" date="2015" name="Nature">
        <title>rRNA introns, odd ribosomes, and small enigmatic genomes across a large radiation of phyla.</title>
        <authorList>
            <person name="Brown C.T."/>
            <person name="Hug L.A."/>
            <person name="Thomas B.C."/>
            <person name="Sharon I."/>
            <person name="Castelle C.J."/>
            <person name="Singh A."/>
            <person name="Wilkins M.J."/>
            <person name="Williams K.H."/>
            <person name="Banfield J.F."/>
        </authorList>
    </citation>
    <scope>NUCLEOTIDE SEQUENCE [LARGE SCALE GENOMIC DNA]</scope>
</reference>
<name>A0A0G0MLY3_9BACT</name>
<dbReference type="InterPro" id="IPR036935">
    <property type="entry name" value="Ribosomal_bL9_N_sf"/>
</dbReference>
<dbReference type="SUPFAM" id="SSF55658">
    <property type="entry name" value="L9 N-domain-like"/>
    <property type="match status" value="1"/>
</dbReference>
<feature type="domain" description="Ribosomal protein L9" evidence="8">
    <location>
        <begin position="1"/>
        <end position="46"/>
    </location>
</feature>
<keyword evidence="3 7" id="KW-0694">RNA-binding</keyword>
<evidence type="ECO:0000256" key="6">
    <source>
        <dbReference type="ARBA" id="ARBA00035292"/>
    </source>
</evidence>
<evidence type="ECO:0000256" key="4">
    <source>
        <dbReference type="ARBA" id="ARBA00022980"/>
    </source>
</evidence>